<dbReference type="InterPro" id="IPR011009">
    <property type="entry name" value="Kinase-like_dom_sf"/>
</dbReference>
<organism evidence="4">
    <name type="scientific">Absidia glauca</name>
    <name type="common">Pin mould</name>
    <dbReference type="NCBI Taxonomy" id="4829"/>
    <lineage>
        <taxon>Eukaryota</taxon>
        <taxon>Fungi</taxon>
        <taxon>Fungi incertae sedis</taxon>
        <taxon>Mucoromycota</taxon>
        <taxon>Mucoromycotina</taxon>
        <taxon>Mucoromycetes</taxon>
        <taxon>Mucorales</taxon>
        <taxon>Cunninghamellaceae</taxon>
        <taxon>Absidia</taxon>
    </lineage>
</organism>
<evidence type="ECO:0000313" key="4">
    <source>
        <dbReference type="EMBL" id="SAM05422.1"/>
    </source>
</evidence>
<dbReference type="PROSITE" id="PS00107">
    <property type="entry name" value="PROTEIN_KINASE_ATP"/>
    <property type="match status" value="1"/>
</dbReference>
<feature type="compositionally biased region" description="Basic and acidic residues" evidence="2">
    <location>
        <begin position="384"/>
        <end position="409"/>
    </location>
</feature>
<feature type="region of interest" description="Disordered" evidence="2">
    <location>
        <begin position="383"/>
        <end position="409"/>
    </location>
</feature>
<feature type="binding site" evidence="1">
    <location>
        <position position="71"/>
    </location>
    <ligand>
        <name>ATP</name>
        <dbReference type="ChEBI" id="CHEBI:30616"/>
    </ligand>
</feature>
<name>A0A163TJJ0_ABSGL</name>
<dbReference type="GO" id="GO:0004672">
    <property type="term" value="F:protein kinase activity"/>
    <property type="evidence" value="ECO:0007669"/>
    <property type="project" value="InterPro"/>
</dbReference>
<feature type="compositionally biased region" description="Polar residues" evidence="2">
    <location>
        <begin position="659"/>
        <end position="697"/>
    </location>
</feature>
<keyword evidence="1" id="KW-0067">ATP-binding</keyword>
<gene>
    <name evidence="4" type="primary">ABSGL_11297.1 scaffold 12295</name>
</gene>
<evidence type="ECO:0000259" key="3">
    <source>
        <dbReference type="PROSITE" id="PS50011"/>
    </source>
</evidence>
<sequence length="779" mass="88873">MHSTFHARDQQTPNASTYGTSYDSTHTDLSINSREVIIADQWLVLGKIGEGSFGEVFEVRDIHTNKYYAIKRETMKIKRPQLHDENAMYEIIAGGEGIPRCHWYGQFDGFDCIVMDLLGPNLGHVRHNVSSMELDIAVDLACQMVSIVEHIHNRGVIVRDVKPDNFLFPANCQLPEAEMVESMDEFGMPVTTYKKSTCRQVFTEQWGIDKPKIFAVDFGLACYWRDPETGKAHPDSKKHIRSKTGTARYASINVHKGRSHSRRDDVESIGYILLDLLLGTLPWTGIHAKNSKAGWDRMRQLKMDTFMSDLCAGLPQGVLEFVEYPRSLQFTDQPDYEKMRRFLQGCLPGGAYSDIIKSPFGGEAKPTDNYDIIQLELKQLQQKQLEEQRQRELNHGQHGNDGDNNDRHSMFAMDDLTHQLPASTVPEIKPSSQVRKDSAASQSSLKKLLKKNKAKKVGWNTWKHDQAPWNPKTDWTNDEDPALSMAKSWGDDQKVGAWGASPGRQDQNGLWDQSKDVKEAGWGNTQPSWNAAPTTHQTHTVSWKKTEDIKETNWDGKQAPNDSWRKKADDIRETEWNNKQPTWNDTPCHQQAHNDTWRKTDVTMETKWAETLPPAPQPTPDDSWKVQGGDSIKPASSYQRTPDSSKNDKRHRFKLENSGGWQQQDDTISNFDTTNTSWRTGQPGTVEQKRGSWQSYPTDEAPLQQHRPQQQRRHHFSQPHQRTQQPSSTNTKSRYGDEAPEQRPYRSDAKNSGVSTQGDASQVDGWQRKPGSNAWQQKR</sequence>
<dbReference type="PROSITE" id="PS50011">
    <property type="entry name" value="PROTEIN_KINASE_DOM"/>
    <property type="match status" value="1"/>
</dbReference>
<dbReference type="InterPro" id="IPR000719">
    <property type="entry name" value="Prot_kinase_dom"/>
</dbReference>
<feature type="compositionally biased region" description="Polar residues" evidence="2">
    <location>
        <begin position="723"/>
        <end position="733"/>
    </location>
</feature>
<feature type="compositionally biased region" description="Polar residues" evidence="2">
    <location>
        <begin position="524"/>
        <end position="543"/>
    </location>
</feature>
<dbReference type="InterPro" id="IPR050235">
    <property type="entry name" value="CK1_Ser-Thr_kinase"/>
</dbReference>
<feature type="compositionally biased region" description="Polar residues" evidence="2">
    <location>
        <begin position="10"/>
        <end position="20"/>
    </location>
</feature>
<dbReference type="SMART" id="SM00220">
    <property type="entry name" value="S_TKc"/>
    <property type="match status" value="1"/>
</dbReference>
<dbReference type="Gene3D" id="1.10.510.10">
    <property type="entry name" value="Transferase(Phosphotransferase) domain 1"/>
    <property type="match status" value="1"/>
</dbReference>
<dbReference type="STRING" id="4829.A0A163TJJ0"/>
<feature type="region of interest" description="Disordered" evidence="2">
    <location>
        <begin position="1"/>
        <end position="20"/>
    </location>
</feature>
<accession>A0A163TJJ0</accession>
<feature type="compositionally biased region" description="Basic and acidic residues" evidence="2">
    <location>
        <begin position="734"/>
        <end position="749"/>
    </location>
</feature>
<keyword evidence="1" id="KW-0547">Nucleotide-binding</keyword>
<dbReference type="GO" id="GO:0005524">
    <property type="term" value="F:ATP binding"/>
    <property type="evidence" value="ECO:0007669"/>
    <property type="project" value="UniProtKB-UniRule"/>
</dbReference>
<feature type="compositionally biased region" description="Polar residues" evidence="2">
    <location>
        <begin position="634"/>
        <end position="644"/>
    </location>
</feature>
<keyword evidence="5" id="KW-1185">Reference proteome</keyword>
<feature type="region of interest" description="Disordered" evidence="2">
    <location>
        <begin position="424"/>
        <end position="445"/>
    </location>
</feature>
<feature type="region of interest" description="Disordered" evidence="2">
    <location>
        <begin position="524"/>
        <end position="545"/>
    </location>
</feature>
<dbReference type="EMBL" id="LT554468">
    <property type="protein sequence ID" value="SAM05422.1"/>
    <property type="molecule type" value="Genomic_DNA"/>
</dbReference>
<dbReference type="SUPFAM" id="SSF56112">
    <property type="entry name" value="Protein kinase-like (PK-like)"/>
    <property type="match status" value="1"/>
</dbReference>
<proteinExistence type="predicted"/>
<dbReference type="AlphaFoldDB" id="A0A163TJJ0"/>
<protein>
    <recommendedName>
        <fullName evidence="3">Protein kinase domain-containing protein</fullName>
    </recommendedName>
</protein>
<dbReference type="Pfam" id="PF00069">
    <property type="entry name" value="Pkinase"/>
    <property type="match status" value="1"/>
</dbReference>
<feature type="region of interest" description="Disordered" evidence="2">
    <location>
        <begin position="604"/>
        <end position="779"/>
    </location>
</feature>
<evidence type="ECO:0000313" key="5">
    <source>
        <dbReference type="Proteomes" id="UP000078561"/>
    </source>
</evidence>
<evidence type="ECO:0000256" key="1">
    <source>
        <dbReference type="PROSITE-ProRule" id="PRU10141"/>
    </source>
</evidence>
<dbReference type="OrthoDB" id="5979581at2759"/>
<dbReference type="PANTHER" id="PTHR11909">
    <property type="entry name" value="CASEIN KINASE-RELATED"/>
    <property type="match status" value="1"/>
</dbReference>
<feature type="domain" description="Protein kinase" evidence="3">
    <location>
        <begin position="42"/>
        <end position="411"/>
    </location>
</feature>
<feature type="compositionally biased region" description="Polar residues" evidence="2">
    <location>
        <begin position="750"/>
        <end position="760"/>
    </location>
</feature>
<dbReference type="Proteomes" id="UP000078561">
    <property type="component" value="Unassembled WGS sequence"/>
</dbReference>
<reference evidence="4" key="1">
    <citation type="submission" date="2016-04" db="EMBL/GenBank/DDBJ databases">
        <authorList>
            <person name="Evans L.H."/>
            <person name="Alamgir A."/>
            <person name="Owens N."/>
            <person name="Weber N.D."/>
            <person name="Virtaneva K."/>
            <person name="Barbian K."/>
            <person name="Babar A."/>
            <person name="Rosenke K."/>
        </authorList>
    </citation>
    <scope>NUCLEOTIDE SEQUENCE [LARGE SCALE GENOMIC DNA]</scope>
    <source>
        <strain evidence="4">CBS 101.48</strain>
    </source>
</reference>
<dbReference type="InterPro" id="IPR017441">
    <property type="entry name" value="Protein_kinase_ATP_BS"/>
</dbReference>
<evidence type="ECO:0000256" key="2">
    <source>
        <dbReference type="SAM" id="MobiDB-lite"/>
    </source>
</evidence>
<dbReference type="InParanoid" id="A0A163TJJ0"/>